<evidence type="ECO:0000256" key="1">
    <source>
        <dbReference type="ARBA" id="ARBA00004323"/>
    </source>
</evidence>
<evidence type="ECO:0000256" key="6">
    <source>
        <dbReference type="ARBA" id="ARBA00023034"/>
    </source>
</evidence>
<keyword evidence="2" id="KW-0808">Transferase</keyword>
<comment type="subcellular location">
    <subcellularLocation>
        <location evidence="1">Golgi apparatus membrane</location>
        <topology evidence="1">Single-pass type II membrane protein</topology>
    </subcellularLocation>
</comment>
<evidence type="ECO:0000313" key="10">
    <source>
        <dbReference type="Proteomes" id="UP000708208"/>
    </source>
</evidence>
<feature type="non-terminal residue" evidence="9">
    <location>
        <position position="1"/>
    </location>
</feature>
<protein>
    <submittedName>
        <fullName evidence="9">Uncharacterized protein</fullName>
    </submittedName>
</protein>
<evidence type="ECO:0000256" key="3">
    <source>
        <dbReference type="ARBA" id="ARBA00022692"/>
    </source>
</evidence>
<sequence length="144" mass="17664">MHRNHSTRLCNLITDKESIWVILNQVPWGGGDLIDNLLLELQEQNNFKHLQHEYRTPWPRFLLEEEQKSLVTWFEYQHLPRSYDRHFYFVNFTKYQQYVFENPIYVNMVQDPLARIRLAFHWKRSDKVKAQQEVDRRNEIEDGS</sequence>
<keyword evidence="4" id="KW-0735">Signal-anchor</keyword>
<proteinExistence type="predicted"/>
<dbReference type="PANTHER" id="PTHR12129">
    <property type="entry name" value="HEPARAN SULFATE 2-O-SULFOTRANSFERASE"/>
    <property type="match status" value="1"/>
</dbReference>
<reference evidence="9" key="1">
    <citation type="submission" date="2021-06" db="EMBL/GenBank/DDBJ databases">
        <authorList>
            <person name="Hodson N. C."/>
            <person name="Mongue J. A."/>
            <person name="Jaron S. K."/>
        </authorList>
    </citation>
    <scope>NUCLEOTIDE SEQUENCE</scope>
</reference>
<dbReference type="InterPro" id="IPR007734">
    <property type="entry name" value="Heparan_SO4_2-O-STrfase"/>
</dbReference>
<dbReference type="OrthoDB" id="10019582at2759"/>
<evidence type="ECO:0000256" key="7">
    <source>
        <dbReference type="ARBA" id="ARBA00023136"/>
    </source>
</evidence>
<keyword evidence="3" id="KW-0812">Transmembrane</keyword>
<keyword evidence="6" id="KW-0333">Golgi apparatus</keyword>
<dbReference type="Proteomes" id="UP000708208">
    <property type="component" value="Unassembled WGS sequence"/>
</dbReference>
<dbReference type="GO" id="GO:0000139">
    <property type="term" value="C:Golgi membrane"/>
    <property type="evidence" value="ECO:0007669"/>
    <property type="project" value="UniProtKB-SubCell"/>
</dbReference>
<keyword evidence="8" id="KW-0325">Glycoprotein</keyword>
<evidence type="ECO:0000256" key="8">
    <source>
        <dbReference type="ARBA" id="ARBA00023180"/>
    </source>
</evidence>
<evidence type="ECO:0000256" key="2">
    <source>
        <dbReference type="ARBA" id="ARBA00022679"/>
    </source>
</evidence>
<dbReference type="PANTHER" id="PTHR12129:SF15">
    <property type="entry name" value="URONYL 2-SULFOTRANSFERASE"/>
    <property type="match status" value="1"/>
</dbReference>
<accession>A0A8J2KWD0</accession>
<keyword evidence="5" id="KW-1133">Transmembrane helix</keyword>
<evidence type="ECO:0000313" key="9">
    <source>
        <dbReference type="EMBL" id="CAG7820404.1"/>
    </source>
</evidence>
<dbReference type="AlphaFoldDB" id="A0A8J2KWD0"/>
<evidence type="ECO:0000256" key="4">
    <source>
        <dbReference type="ARBA" id="ARBA00022968"/>
    </source>
</evidence>
<comment type="caution">
    <text evidence="9">The sequence shown here is derived from an EMBL/GenBank/DDBJ whole genome shotgun (WGS) entry which is preliminary data.</text>
</comment>
<name>A0A8J2KWD0_9HEXA</name>
<evidence type="ECO:0000256" key="5">
    <source>
        <dbReference type="ARBA" id="ARBA00022989"/>
    </source>
</evidence>
<dbReference type="GO" id="GO:0008146">
    <property type="term" value="F:sulfotransferase activity"/>
    <property type="evidence" value="ECO:0007669"/>
    <property type="project" value="InterPro"/>
</dbReference>
<gene>
    <name evidence="9" type="ORF">AFUS01_LOCUS30794</name>
</gene>
<dbReference type="EMBL" id="CAJVCH010477321">
    <property type="protein sequence ID" value="CAG7820404.1"/>
    <property type="molecule type" value="Genomic_DNA"/>
</dbReference>
<keyword evidence="7" id="KW-0472">Membrane</keyword>
<keyword evidence="10" id="KW-1185">Reference proteome</keyword>
<organism evidence="9 10">
    <name type="scientific">Allacma fusca</name>
    <dbReference type="NCBI Taxonomy" id="39272"/>
    <lineage>
        <taxon>Eukaryota</taxon>
        <taxon>Metazoa</taxon>
        <taxon>Ecdysozoa</taxon>
        <taxon>Arthropoda</taxon>
        <taxon>Hexapoda</taxon>
        <taxon>Collembola</taxon>
        <taxon>Symphypleona</taxon>
        <taxon>Sminthuridae</taxon>
        <taxon>Allacma</taxon>
    </lineage>
</organism>